<dbReference type="InterPro" id="IPR002052">
    <property type="entry name" value="DNA_methylase_N6_adenine_CS"/>
</dbReference>
<dbReference type="InterPro" id="IPR052190">
    <property type="entry name" value="Euk-Arch_PrmC-MTase"/>
</dbReference>
<dbReference type="GO" id="GO:0008757">
    <property type="term" value="F:S-adenosylmethionine-dependent methyltransferase activity"/>
    <property type="evidence" value="ECO:0007669"/>
    <property type="project" value="TreeGrafter"/>
</dbReference>
<evidence type="ECO:0000256" key="2">
    <source>
        <dbReference type="ARBA" id="ARBA00022603"/>
    </source>
</evidence>
<dbReference type="PROSITE" id="PS00092">
    <property type="entry name" value="N6_MTASE"/>
    <property type="match status" value="1"/>
</dbReference>
<evidence type="ECO:0000259" key="6">
    <source>
        <dbReference type="Pfam" id="PF23186"/>
    </source>
</evidence>
<keyword evidence="3 7" id="KW-0808">Transferase</keyword>
<dbReference type="InterPro" id="IPR029063">
    <property type="entry name" value="SAM-dependent_MTases_sf"/>
</dbReference>
<proteinExistence type="inferred from homology"/>
<dbReference type="GO" id="GO:0008276">
    <property type="term" value="F:protein methyltransferase activity"/>
    <property type="evidence" value="ECO:0007669"/>
    <property type="project" value="TreeGrafter"/>
</dbReference>
<evidence type="ECO:0000256" key="1">
    <source>
        <dbReference type="ARBA" id="ARBA00006149"/>
    </source>
</evidence>
<organism evidence="7 8">
    <name type="scientific">Nocardioides marmorisolisilvae</name>
    <dbReference type="NCBI Taxonomy" id="1542737"/>
    <lineage>
        <taxon>Bacteria</taxon>
        <taxon>Bacillati</taxon>
        <taxon>Actinomycetota</taxon>
        <taxon>Actinomycetes</taxon>
        <taxon>Propionibacteriales</taxon>
        <taxon>Nocardioidaceae</taxon>
        <taxon>Nocardioides</taxon>
    </lineage>
</organism>
<dbReference type="RefSeq" id="WP_123232467.1">
    <property type="nucleotide sequence ID" value="NZ_RJSG01000001.1"/>
</dbReference>
<dbReference type="GO" id="GO:0035657">
    <property type="term" value="C:eRF1 methyltransferase complex"/>
    <property type="evidence" value="ECO:0007669"/>
    <property type="project" value="TreeGrafter"/>
</dbReference>
<dbReference type="InterPro" id="IPR007848">
    <property type="entry name" value="Small_mtfrase_dom"/>
</dbReference>
<evidence type="ECO:0000259" key="5">
    <source>
        <dbReference type="Pfam" id="PF05175"/>
    </source>
</evidence>
<accession>A0A3N0E093</accession>
<dbReference type="PANTHER" id="PTHR45875:SF1">
    <property type="entry name" value="METHYLTRANSFERASE N6AMT1"/>
    <property type="match status" value="1"/>
</dbReference>
<comment type="similarity">
    <text evidence="1">Belongs to the eukaryotic/archaeal PrmC-related family.</text>
</comment>
<sequence length="497" mass="53735">MTDLAARLRDALTEADYTYDAVADLIGTTAQAALGRNETLPGLRATTGGSPLETLTRIWLLQATVPADAAEAALPGLVDDLCAAGILERSFSEVAARVDLRPYGTDSGNLWVTSDLTPGLDGGPQKVGPDHVLGISPAATSLAEMTIRTPVTQALDLGTGCGVQSLHLAEHVQHVVATDVNKRALWLTQLNAELNSISTGPTNRIEVRDGSFFEPVAGELFDLIVTNPPFVISPATGERLVYRDSGIPGDRVVEDIVRTIPKHLNPGGTGQVLANWAIRRDQSWDERLSGWLTEGCDAWVVQREILDLPSYVELWLKDAGLHPSTGSGTTADYHHRYDTWLSWFDELGIEAVGFGWISLRNSGSEAPDLRLEDWRWEVEQPLGPEIDRHFSRVAELRDLTDDALLASRPVLARDVVQETFGPAGAEDPSQIVLRRQTGMRRAEQVDTVAAAFAGAADGELTVGQLLAAIGELVGEVGVPERLEQVRDLVRDGFLTLA</sequence>
<dbReference type="Pfam" id="PF23186">
    <property type="entry name" value="DUF7059"/>
    <property type="match status" value="1"/>
</dbReference>
<dbReference type="PANTHER" id="PTHR45875">
    <property type="entry name" value="METHYLTRANSFERASE N6AMT1"/>
    <property type="match status" value="1"/>
</dbReference>
<reference evidence="7 8" key="1">
    <citation type="submission" date="2018-11" db="EMBL/GenBank/DDBJ databases">
        <authorList>
            <person name="Li F."/>
        </authorList>
    </citation>
    <scope>NUCLEOTIDE SEQUENCE [LARGE SCALE GENOMIC DNA]</scope>
    <source>
        <strain evidence="7 8">KIS18-7</strain>
    </source>
</reference>
<feature type="domain" description="Methyltransferase small" evidence="5">
    <location>
        <begin position="150"/>
        <end position="276"/>
    </location>
</feature>
<dbReference type="CDD" id="cd02440">
    <property type="entry name" value="AdoMet_MTases"/>
    <property type="match status" value="1"/>
</dbReference>
<dbReference type="GO" id="GO:0008170">
    <property type="term" value="F:N-methyltransferase activity"/>
    <property type="evidence" value="ECO:0007669"/>
    <property type="project" value="UniProtKB-ARBA"/>
</dbReference>
<dbReference type="EMBL" id="RJSG01000001">
    <property type="protein sequence ID" value="RNL81264.1"/>
    <property type="molecule type" value="Genomic_DNA"/>
</dbReference>
<dbReference type="Gene3D" id="3.40.50.150">
    <property type="entry name" value="Vaccinia Virus protein VP39"/>
    <property type="match status" value="1"/>
</dbReference>
<evidence type="ECO:0000313" key="7">
    <source>
        <dbReference type="EMBL" id="RNL81264.1"/>
    </source>
</evidence>
<protein>
    <submittedName>
        <fullName evidence="7">Transferase</fullName>
    </submittedName>
</protein>
<dbReference type="GO" id="GO:0032259">
    <property type="term" value="P:methylation"/>
    <property type="evidence" value="ECO:0007669"/>
    <property type="project" value="UniProtKB-KW"/>
</dbReference>
<dbReference type="GO" id="GO:0003676">
    <property type="term" value="F:nucleic acid binding"/>
    <property type="evidence" value="ECO:0007669"/>
    <property type="project" value="InterPro"/>
</dbReference>
<evidence type="ECO:0000313" key="8">
    <source>
        <dbReference type="Proteomes" id="UP000277094"/>
    </source>
</evidence>
<name>A0A3N0E093_9ACTN</name>
<dbReference type="OrthoDB" id="129465at2"/>
<dbReference type="InterPro" id="IPR055487">
    <property type="entry name" value="DUF7059"/>
</dbReference>
<keyword evidence="8" id="KW-1185">Reference proteome</keyword>
<evidence type="ECO:0000256" key="3">
    <source>
        <dbReference type="ARBA" id="ARBA00022679"/>
    </source>
</evidence>
<gene>
    <name evidence="7" type="ORF">EFL95_02555</name>
</gene>
<dbReference type="Proteomes" id="UP000277094">
    <property type="component" value="Unassembled WGS sequence"/>
</dbReference>
<dbReference type="AlphaFoldDB" id="A0A3N0E093"/>
<keyword evidence="2" id="KW-0489">Methyltransferase</keyword>
<dbReference type="SUPFAM" id="SSF53335">
    <property type="entry name" value="S-adenosyl-L-methionine-dependent methyltransferases"/>
    <property type="match status" value="1"/>
</dbReference>
<comment type="caution">
    <text evidence="7">The sequence shown here is derived from an EMBL/GenBank/DDBJ whole genome shotgun (WGS) entry which is preliminary data.</text>
</comment>
<keyword evidence="4" id="KW-0949">S-adenosyl-L-methionine</keyword>
<dbReference type="Pfam" id="PF05175">
    <property type="entry name" value="MTS"/>
    <property type="match status" value="1"/>
</dbReference>
<feature type="domain" description="DUF7059" evidence="6">
    <location>
        <begin position="14"/>
        <end position="96"/>
    </location>
</feature>
<evidence type="ECO:0000256" key="4">
    <source>
        <dbReference type="ARBA" id="ARBA00022691"/>
    </source>
</evidence>